<protein>
    <recommendedName>
        <fullName evidence="3">Rho-GAP domain-containing protein</fullName>
    </recommendedName>
</protein>
<evidence type="ECO:0000313" key="1">
    <source>
        <dbReference type="EMBL" id="EYB82626.1"/>
    </source>
</evidence>
<dbReference type="Gene3D" id="1.10.555.10">
    <property type="entry name" value="Rho GTPase activation protein"/>
    <property type="match status" value="1"/>
</dbReference>
<evidence type="ECO:0000313" key="2">
    <source>
        <dbReference type="Proteomes" id="UP000024635"/>
    </source>
</evidence>
<dbReference type="PANTHER" id="PTHR16206:SF4">
    <property type="entry name" value="PROTEIN LET-99"/>
    <property type="match status" value="1"/>
</dbReference>
<keyword evidence="2" id="KW-1185">Reference proteome</keyword>
<accession>A0A016RWG2</accession>
<dbReference type="EMBL" id="JARK01001691">
    <property type="protein sequence ID" value="EYB82626.1"/>
    <property type="molecule type" value="Genomic_DNA"/>
</dbReference>
<dbReference type="PANTHER" id="PTHR16206">
    <property type="entry name" value="DEP DOMAIN-CONTAINING"/>
    <property type="match status" value="1"/>
</dbReference>
<reference evidence="2" key="1">
    <citation type="journal article" date="2015" name="Nat. Genet.">
        <title>The genome and transcriptome of the zoonotic hookworm Ancylostoma ceylanicum identify infection-specific gene families.</title>
        <authorList>
            <person name="Schwarz E.M."/>
            <person name="Hu Y."/>
            <person name="Antoshechkin I."/>
            <person name="Miller M.M."/>
            <person name="Sternberg P.W."/>
            <person name="Aroian R.V."/>
        </authorList>
    </citation>
    <scope>NUCLEOTIDE SEQUENCE</scope>
    <source>
        <strain evidence="2">HY135</strain>
    </source>
</reference>
<dbReference type="Proteomes" id="UP000024635">
    <property type="component" value="Unassembled WGS sequence"/>
</dbReference>
<dbReference type="STRING" id="53326.A0A016RWG2"/>
<gene>
    <name evidence="1" type="primary">Acey_s0355.g3332</name>
    <name evidence="1" type="ORF">Y032_0355g3332</name>
</gene>
<dbReference type="AlphaFoldDB" id="A0A016RWG2"/>
<proteinExistence type="predicted"/>
<sequence>MSLQRNNSVSFLRSSATAKPHLQTRNKYHWMPEGVDVFKLPGLKGSSALMKRLDEMSLESQLSDELTESIELPDFTEFAPEQPQLSPGCSSSISSYKTANTTTAAVGVTEEFAAKPSQVALEALSLILLTLPPSRRRRLHHLMRFMNKIAANHCLQLDEHHSNRYAVLKGLSGSIISLGVGPSSLSPSQSIYLVTVLLDYENEIFTVPNSFLSEVDAAIRERQREKMIPAEPCTESSSKPPHTVQFCEPIQDYDNQQRYLEENLLELLEQICSDENLTINEKRKRLKKVCFPFYGLYLMYLDPGWVPAFTNLMNFLFISFD</sequence>
<organism evidence="1 2">
    <name type="scientific">Ancylostoma ceylanicum</name>
    <dbReference type="NCBI Taxonomy" id="53326"/>
    <lineage>
        <taxon>Eukaryota</taxon>
        <taxon>Metazoa</taxon>
        <taxon>Ecdysozoa</taxon>
        <taxon>Nematoda</taxon>
        <taxon>Chromadorea</taxon>
        <taxon>Rhabditida</taxon>
        <taxon>Rhabditina</taxon>
        <taxon>Rhabditomorpha</taxon>
        <taxon>Strongyloidea</taxon>
        <taxon>Ancylostomatidae</taxon>
        <taxon>Ancylostomatinae</taxon>
        <taxon>Ancylostoma</taxon>
    </lineage>
</organism>
<comment type="caution">
    <text evidence="1">The sequence shown here is derived from an EMBL/GenBank/DDBJ whole genome shotgun (WGS) entry which is preliminary data.</text>
</comment>
<evidence type="ECO:0008006" key="3">
    <source>
        <dbReference type="Google" id="ProtNLM"/>
    </source>
</evidence>
<name>A0A016RWG2_9BILA</name>
<dbReference type="InterPro" id="IPR008936">
    <property type="entry name" value="Rho_GTPase_activation_prot"/>
</dbReference>
<dbReference type="OrthoDB" id="524326at2759"/>